<evidence type="ECO:0000313" key="6">
    <source>
        <dbReference type="Proteomes" id="UP000230564"/>
    </source>
</evidence>
<dbReference type="InterPro" id="IPR027417">
    <property type="entry name" value="P-loop_NTPase"/>
</dbReference>
<dbReference type="PANTHER" id="PTHR30258">
    <property type="entry name" value="TYPE II SECRETION SYSTEM PROTEIN GSPE-RELATED"/>
    <property type="match status" value="1"/>
</dbReference>
<evidence type="ECO:0000256" key="3">
    <source>
        <dbReference type="ARBA" id="ARBA00022840"/>
    </source>
</evidence>
<dbReference type="AlphaFoldDB" id="A0A2H0NDB7"/>
<dbReference type="Pfam" id="PF05157">
    <property type="entry name" value="MshEN"/>
    <property type="match status" value="1"/>
</dbReference>
<dbReference type="SUPFAM" id="SSF52540">
    <property type="entry name" value="P-loop containing nucleoside triphosphate hydrolases"/>
    <property type="match status" value="1"/>
</dbReference>
<evidence type="ECO:0000313" key="5">
    <source>
        <dbReference type="EMBL" id="PIR06854.1"/>
    </source>
</evidence>
<keyword evidence="2" id="KW-0547">Nucleotide-binding</keyword>
<dbReference type="Pfam" id="PF00437">
    <property type="entry name" value="T2SSE"/>
    <property type="match status" value="1"/>
</dbReference>
<dbReference type="GO" id="GO:0016887">
    <property type="term" value="F:ATP hydrolysis activity"/>
    <property type="evidence" value="ECO:0007669"/>
    <property type="project" value="TreeGrafter"/>
</dbReference>
<dbReference type="GO" id="GO:0005524">
    <property type="term" value="F:ATP binding"/>
    <property type="evidence" value="ECO:0007669"/>
    <property type="project" value="UniProtKB-KW"/>
</dbReference>
<gene>
    <name evidence="5" type="ORF">COV55_01990</name>
</gene>
<evidence type="ECO:0000259" key="4">
    <source>
        <dbReference type="PROSITE" id="PS00662"/>
    </source>
</evidence>
<feature type="domain" description="Bacterial type II secretion system protein E" evidence="4">
    <location>
        <begin position="385"/>
        <end position="399"/>
    </location>
</feature>
<dbReference type="Gene3D" id="3.40.50.300">
    <property type="entry name" value="P-loop containing nucleotide triphosphate hydrolases"/>
    <property type="match status" value="1"/>
</dbReference>
<dbReference type="GO" id="GO:0005886">
    <property type="term" value="C:plasma membrane"/>
    <property type="evidence" value="ECO:0007669"/>
    <property type="project" value="TreeGrafter"/>
</dbReference>
<sequence length="578" mass="65185">MAPIDITRFLNFLREKNFINDEQYSKFTKEKFNSFSEVEKYIRRLVLISDEDWAQAKGIFYEIDYANLIGRSIDAEVLNILPQDLSENYQLIVFYKEGDIIEAGLVDPTNFKAIEALNFLARKNRYKVKYHIISFDSYQAASKQYESLGEEVGEALDTAEEIFAPQEALLDKDKDVGEVVKSAPVSKIVAVILRHAIEGRASDIHIEPAGNQSKVRYRIDGVLNTTIVLPIYVHSALISRIKVMANLKIDETRIPQDGRIRMAIHKKEIDFRVSTIPLMNNEKVVMRILETPEKAPKFGDLGFRGLQAKIMEENVKKHHGLFLLTGPTGSGKSTTLFAALSYLNSDEVNIATLEDPVEYYIPGVNQSQVRPEVNFTFATGLRALLRQDPDIIMVGEIRDNETAELAIHAGLTGHSVLSTLHTNDAMGAVPRLFDMHVEPFLLSNTLNAVVAQRLVRKICEKCKVKYDVPSEIKQQILKTLEAAPKEALYTDINFKKLQFYKGKGCSNCGNIGYRGRLAIAEAIDVNRGIQKIIAKGFDRDAVEEELKKQHFMTMEQDGIIKSLLGETTVEEIIRVSKI</sequence>
<keyword evidence="3" id="KW-0067">ATP-binding</keyword>
<evidence type="ECO:0000256" key="1">
    <source>
        <dbReference type="ARBA" id="ARBA00006611"/>
    </source>
</evidence>
<dbReference type="SUPFAM" id="SSF160246">
    <property type="entry name" value="EspE N-terminal domain-like"/>
    <property type="match status" value="1"/>
</dbReference>
<dbReference type="Proteomes" id="UP000230564">
    <property type="component" value="Unassembled WGS sequence"/>
</dbReference>
<organism evidence="5 6">
    <name type="scientific">Candidatus Komeilibacteria bacterium CG11_big_fil_rev_8_21_14_0_20_36_20</name>
    <dbReference type="NCBI Taxonomy" id="1974477"/>
    <lineage>
        <taxon>Bacteria</taxon>
        <taxon>Candidatus Komeiliibacteriota</taxon>
    </lineage>
</organism>
<comment type="caution">
    <text evidence="5">The sequence shown here is derived from an EMBL/GenBank/DDBJ whole genome shotgun (WGS) entry which is preliminary data.</text>
</comment>
<reference evidence="5 6" key="1">
    <citation type="submission" date="2017-09" db="EMBL/GenBank/DDBJ databases">
        <title>Depth-based differentiation of microbial function through sediment-hosted aquifers and enrichment of novel symbionts in the deep terrestrial subsurface.</title>
        <authorList>
            <person name="Probst A.J."/>
            <person name="Ladd B."/>
            <person name="Jarett J.K."/>
            <person name="Geller-Mcgrath D.E."/>
            <person name="Sieber C.M."/>
            <person name="Emerson J.B."/>
            <person name="Anantharaman K."/>
            <person name="Thomas B.C."/>
            <person name="Malmstrom R."/>
            <person name="Stieglmeier M."/>
            <person name="Klingl A."/>
            <person name="Woyke T."/>
            <person name="Ryan C.M."/>
            <person name="Banfield J.F."/>
        </authorList>
    </citation>
    <scope>NUCLEOTIDE SEQUENCE [LARGE SCALE GENOMIC DNA]</scope>
    <source>
        <strain evidence="5">CG11_big_fil_rev_8_21_14_0_20_36_20</strain>
    </source>
</reference>
<dbReference type="InterPro" id="IPR037257">
    <property type="entry name" value="T2SS_E_N_sf"/>
</dbReference>
<evidence type="ECO:0000256" key="2">
    <source>
        <dbReference type="ARBA" id="ARBA00022741"/>
    </source>
</evidence>
<comment type="similarity">
    <text evidence="1">Belongs to the GSP E family.</text>
</comment>
<dbReference type="Gene3D" id="3.30.450.90">
    <property type="match status" value="1"/>
</dbReference>
<dbReference type="CDD" id="cd01129">
    <property type="entry name" value="PulE-GspE-like"/>
    <property type="match status" value="1"/>
</dbReference>
<accession>A0A2H0NDB7</accession>
<protein>
    <recommendedName>
        <fullName evidence="4">Bacterial type II secretion system protein E domain-containing protein</fullName>
    </recommendedName>
</protein>
<dbReference type="PROSITE" id="PS00662">
    <property type="entry name" value="T2SP_E"/>
    <property type="match status" value="1"/>
</dbReference>
<dbReference type="PANTHER" id="PTHR30258:SF1">
    <property type="entry name" value="PROTEIN TRANSPORT PROTEIN HOFB HOMOLOG"/>
    <property type="match status" value="1"/>
</dbReference>
<dbReference type="EMBL" id="PCWQ01000008">
    <property type="protein sequence ID" value="PIR06854.1"/>
    <property type="molecule type" value="Genomic_DNA"/>
</dbReference>
<dbReference type="InterPro" id="IPR007831">
    <property type="entry name" value="T2SS_GspE_N"/>
</dbReference>
<proteinExistence type="inferred from homology"/>
<dbReference type="InterPro" id="IPR001482">
    <property type="entry name" value="T2SS/T4SS_dom"/>
</dbReference>
<name>A0A2H0NDB7_9BACT</name>